<sequence>MSTCSEFDNRLIELVRSNPSLYEREVRKSPYDSSKKKKTELWCSIATSLKTDVNTCIGRWNFIREKFRRELLKDHSDWDFLPKLQFIAQHKHHSSSNNGHHSGERQVVNITAPLTANWHSQGTEELIENDEEDALQEAMDEQHASTVNVQPPLATPAPPPPDTSFSDGAMKRIEALLQGLGANRSKAEKKILAYLCKCNLRALNDEQIDDIFI</sequence>
<proteinExistence type="predicted"/>
<dbReference type="GO" id="GO:0005634">
    <property type="term" value="C:nucleus"/>
    <property type="evidence" value="ECO:0007669"/>
    <property type="project" value="TreeGrafter"/>
</dbReference>
<dbReference type="Proteomes" id="UP000009192">
    <property type="component" value="Unassembled WGS sequence"/>
</dbReference>
<dbReference type="OMA" id="AYLCKCN"/>
<accession>B4KXF5</accession>
<dbReference type="KEGG" id="dmo:Dmoj_GI13343"/>
<evidence type="ECO:0000259" key="2">
    <source>
        <dbReference type="PROSITE" id="PS51029"/>
    </source>
</evidence>
<dbReference type="FunCoup" id="B4KXF5">
    <property type="interactions" value="44"/>
</dbReference>
<feature type="domain" description="MADF" evidence="2">
    <location>
        <begin position="10"/>
        <end position="92"/>
    </location>
</feature>
<gene>
    <name evidence="3" type="primary">Dmoj\GI13343</name>
    <name evidence="3" type="ORF">Dmoj_GI13343</name>
</gene>
<dbReference type="EMBL" id="CH933809">
    <property type="protein sequence ID" value="EDW18641.1"/>
    <property type="molecule type" value="Genomic_DNA"/>
</dbReference>
<feature type="region of interest" description="Disordered" evidence="1">
    <location>
        <begin position="137"/>
        <end position="167"/>
    </location>
</feature>
<name>B4KXF5_DROMO</name>
<reference evidence="3 4" key="1">
    <citation type="journal article" date="2007" name="Nature">
        <title>Evolution of genes and genomes on the Drosophila phylogeny.</title>
        <authorList>
            <consortium name="Drosophila 12 Genomes Consortium"/>
            <person name="Clark A.G."/>
            <person name="Eisen M.B."/>
            <person name="Smith D.R."/>
            <person name="Bergman C.M."/>
            <person name="Oliver B."/>
            <person name="Markow T.A."/>
            <person name="Kaufman T.C."/>
            <person name="Kellis M."/>
            <person name="Gelbart W."/>
            <person name="Iyer V.N."/>
            <person name="Pollard D.A."/>
            <person name="Sackton T.B."/>
            <person name="Larracuente A.M."/>
            <person name="Singh N.D."/>
            <person name="Abad J.P."/>
            <person name="Abt D.N."/>
            <person name="Adryan B."/>
            <person name="Aguade M."/>
            <person name="Akashi H."/>
            <person name="Anderson W.W."/>
            <person name="Aquadro C.F."/>
            <person name="Ardell D.H."/>
            <person name="Arguello R."/>
            <person name="Artieri C.G."/>
            <person name="Barbash D.A."/>
            <person name="Barker D."/>
            <person name="Barsanti P."/>
            <person name="Batterham P."/>
            <person name="Batzoglou S."/>
            <person name="Begun D."/>
            <person name="Bhutkar A."/>
            <person name="Blanco E."/>
            <person name="Bosak S.A."/>
            <person name="Bradley R.K."/>
            <person name="Brand A.D."/>
            <person name="Brent M.R."/>
            <person name="Brooks A.N."/>
            <person name="Brown R.H."/>
            <person name="Butlin R.K."/>
            <person name="Caggese C."/>
            <person name="Calvi B.R."/>
            <person name="Bernardo de Carvalho A."/>
            <person name="Caspi A."/>
            <person name="Castrezana S."/>
            <person name="Celniker S.E."/>
            <person name="Chang J.L."/>
            <person name="Chapple C."/>
            <person name="Chatterji S."/>
            <person name="Chinwalla A."/>
            <person name="Civetta A."/>
            <person name="Clifton S.W."/>
            <person name="Comeron J.M."/>
            <person name="Costello J.C."/>
            <person name="Coyne J.A."/>
            <person name="Daub J."/>
            <person name="David R.G."/>
            <person name="Delcher A.L."/>
            <person name="Delehaunty K."/>
            <person name="Do C.B."/>
            <person name="Ebling H."/>
            <person name="Edwards K."/>
            <person name="Eickbush T."/>
            <person name="Evans J.D."/>
            <person name="Filipski A."/>
            <person name="Findeiss S."/>
            <person name="Freyhult E."/>
            <person name="Fulton L."/>
            <person name="Fulton R."/>
            <person name="Garcia A.C."/>
            <person name="Gardiner A."/>
            <person name="Garfield D.A."/>
            <person name="Garvin B.E."/>
            <person name="Gibson G."/>
            <person name="Gilbert D."/>
            <person name="Gnerre S."/>
            <person name="Godfrey J."/>
            <person name="Good R."/>
            <person name="Gotea V."/>
            <person name="Gravely B."/>
            <person name="Greenberg A.J."/>
            <person name="Griffiths-Jones S."/>
            <person name="Gross S."/>
            <person name="Guigo R."/>
            <person name="Gustafson E.A."/>
            <person name="Haerty W."/>
            <person name="Hahn M.W."/>
            <person name="Halligan D.L."/>
            <person name="Halpern A.L."/>
            <person name="Halter G.M."/>
            <person name="Han M.V."/>
            <person name="Heger A."/>
            <person name="Hillier L."/>
            <person name="Hinrichs A.S."/>
            <person name="Holmes I."/>
            <person name="Hoskins R.A."/>
            <person name="Hubisz M.J."/>
            <person name="Hultmark D."/>
            <person name="Huntley M.A."/>
            <person name="Jaffe D.B."/>
            <person name="Jagadeeshan S."/>
            <person name="Jeck W.R."/>
            <person name="Johnson J."/>
            <person name="Jones C.D."/>
            <person name="Jordan W.C."/>
            <person name="Karpen G.H."/>
            <person name="Kataoka E."/>
            <person name="Keightley P.D."/>
            <person name="Kheradpour P."/>
            <person name="Kirkness E.F."/>
            <person name="Koerich L.B."/>
            <person name="Kristiansen K."/>
            <person name="Kudrna D."/>
            <person name="Kulathinal R.J."/>
            <person name="Kumar S."/>
            <person name="Kwok R."/>
            <person name="Lander E."/>
            <person name="Langley C.H."/>
            <person name="Lapoint R."/>
            <person name="Lazzaro B.P."/>
            <person name="Lee S.J."/>
            <person name="Levesque L."/>
            <person name="Li R."/>
            <person name="Lin C.F."/>
            <person name="Lin M.F."/>
            <person name="Lindblad-Toh K."/>
            <person name="Llopart A."/>
            <person name="Long M."/>
            <person name="Low L."/>
            <person name="Lozovsky E."/>
            <person name="Lu J."/>
            <person name="Luo M."/>
            <person name="Machado C.A."/>
            <person name="Makalowski W."/>
            <person name="Marzo M."/>
            <person name="Matsuda M."/>
            <person name="Matzkin L."/>
            <person name="McAllister B."/>
            <person name="McBride C.S."/>
            <person name="McKernan B."/>
            <person name="McKernan K."/>
            <person name="Mendez-Lago M."/>
            <person name="Minx P."/>
            <person name="Mollenhauer M.U."/>
            <person name="Montooth K."/>
            <person name="Mount S.M."/>
            <person name="Mu X."/>
            <person name="Myers E."/>
            <person name="Negre B."/>
            <person name="Newfeld S."/>
            <person name="Nielsen R."/>
            <person name="Noor M.A."/>
            <person name="O'Grady P."/>
            <person name="Pachter L."/>
            <person name="Papaceit M."/>
            <person name="Parisi M.J."/>
            <person name="Parisi M."/>
            <person name="Parts L."/>
            <person name="Pedersen J.S."/>
            <person name="Pesole G."/>
            <person name="Phillippy A.M."/>
            <person name="Ponting C.P."/>
            <person name="Pop M."/>
            <person name="Porcelli D."/>
            <person name="Powell J.R."/>
            <person name="Prohaska S."/>
            <person name="Pruitt K."/>
            <person name="Puig M."/>
            <person name="Quesneville H."/>
            <person name="Ram K.R."/>
            <person name="Rand D."/>
            <person name="Rasmussen M.D."/>
            <person name="Reed L.K."/>
            <person name="Reenan R."/>
            <person name="Reily A."/>
            <person name="Remington K.A."/>
            <person name="Rieger T.T."/>
            <person name="Ritchie M.G."/>
            <person name="Robin C."/>
            <person name="Rogers Y.H."/>
            <person name="Rohde C."/>
            <person name="Rozas J."/>
            <person name="Rubenfield M.J."/>
            <person name="Ruiz A."/>
            <person name="Russo S."/>
            <person name="Salzberg S.L."/>
            <person name="Sanchez-Gracia A."/>
            <person name="Saranga D.J."/>
            <person name="Sato H."/>
            <person name="Schaeffer S.W."/>
            <person name="Schatz M.C."/>
            <person name="Schlenke T."/>
            <person name="Schwartz R."/>
            <person name="Segarra C."/>
            <person name="Singh R.S."/>
            <person name="Sirot L."/>
            <person name="Sirota M."/>
            <person name="Sisneros N.B."/>
            <person name="Smith C.D."/>
            <person name="Smith T.F."/>
            <person name="Spieth J."/>
            <person name="Stage D.E."/>
            <person name="Stark A."/>
            <person name="Stephan W."/>
            <person name="Strausberg R.L."/>
            <person name="Strempel S."/>
            <person name="Sturgill D."/>
            <person name="Sutton G."/>
            <person name="Sutton G.G."/>
            <person name="Tao W."/>
            <person name="Teichmann S."/>
            <person name="Tobari Y.N."/>
            <person name="Tomimura Y."/>
            <person name="Tsolas J.M."/>
            <person name="Valente V.L."/>
            <person name="Venter E."/>
            <person name="Venter J.C."/>
            <person name="Vicario S."/>
            <person name="Vieira F.G."/>
            <person name="Vilella A.J."/>
            <person name="Villasante A."/>
            <person name="Walenz B."/>
            <person name="Wang J."/>
            <person name="Wasserman M."/>
            <person name="Watts T."/>
            <person name="Wilson D."/>
            <person name="Wilson R.K."/>
            <person name="Wing R.A."/>
            <person name="Wolfner M.F."/>
            <person name="Wong A."/>
            <person name="Wong G.K."/>
            <person name="Wu C.I."/>
            <person name="Wu G."/>
            <person name="Yamamoto D."/>
            <person name="Yang H.P."/>
            <person name="Yang S.P."/>
            <person name="Yorke J.A."/>
            <person name="Yoshida K."/>
            <person name="Zdobnov E."/>
            <person name="Zhang P."/>
            <person name="Zhang Y."/>
            <person name="Zimin A.V."/>
            <person name="Baldwin J."/>
            <person name="Abdouelleil A."/>
            <person name="Abdulkadir J."/>
            <person name="Abebe A."/>
            <person name="Abera B."/>
            <person name="Abreu J."/>
            <person name="Acer S.C."/>
            <person name="Aftuck L."/>
            <person name="Alexander A."/>
            <person name="An P."/>
            <person name="Anderson E."/>
            <person name="Anderson S."/>
            <person name="Arachi H."/>
            <person name="Azer M."/>
            <person name="Bachantsang P."/>
            <person name="Barry A."/>
            <person name="Bayul T."/>
            <person name="Berlin A."/>
            <person name="Bessette D."/>
            <person name="Bloom T."/>
            <person name="Blye J."/>
            <person name="Boguslavskiy L."/>
            <person name="Bonnet C."/>
            <person name="Boukhgalter B."/>
            <person name="Bourzgui I."/>
            <person name="Brown A."/>
            <person name="Cahill P."/>
            <person name="Channer S."/>
            <person name="Cheshatsang Y."/>
            <person name="Chuda L."/>
            <person name="Citroen M."/>
            <person name="Collymore A."/>
            <person name="Cooke P."/>
            <person name="Costello M."/>
            <person name="D'Aco K."/>
            <person name="Daza R."/>
            <person name="De Haan G."/>
            <person name="DeGray S."/>
            <person name="DeMaso C."/>
            <person name="Dhargay N."/>
            <person name="Dooley K."/>
            <person name="Dooley E."/>
            <person name="Doricent M."/>
            <person name="Dorje P."/>
            <person name="Dorjee K."/>
            <person name="Dupes A."/>
            <person name="Elong R."/>
            <person name="Falk J."/>
            <person name="Farina A."/>
            <person name="Faro S."/>
            <person name="Ferguson D."/>
            <person name="Fisher S."/>
            <person name="Foley C.D."/>
            <person name="Franke A."/>
            <person name="Friedrich D."/>
            <person name="Gadbois L."/>
            <person name="Gearin G."/>
            <person name="Gearin C.R."/>
            <person name="Giannoukos G."/>
            <person name="Goode T."/>
            <person name="Graham J."/>
            <person name="Grandbois E."/>
            <person name="Grewal S."/>
            <person name="Gyaltsen K."/>
            <person name="Hafez N."/>
            <person name="Hagos B."/>
            <person name="Hall J."/>
            <person name="Henson C."/>
            <person name="Hollinger A."/>
            <person name="Honan T."/>
            <person name="Huard M.D."/>
            <person name="Hughes L."/>
            <person name="Hurhula B."/>
            <person name="Husby M.E."/>
            <person name="Kamat A."/>
            <person name="Kanga B."/>
            <person name="Kashin S."/>
            <person name="Khazanovich D."/>
            <person name="Kisner P."/>
            <person name="Lance K."/>
            <person name="Lara M."/>
            <person name="Lee W."/>
            <person name="Lennon N."/>
            <person name="Letendre F."/>
            <person name="LeVine R."/>
            <person name="Lipovsky A."/>
            <person name="Liu X."/>
            <person name="Liu J."/>
            <person name="Liu S."/>
            <person name="Lokyitsang T."/>
            <person name="Lokyitsang Y."/>
            <person name="Lubonja R."/>
            <person name="Lui A."/>
            <person name="MacDonald P."/>
            <person name="Magnisalis V."/>
            <person name="Maru K."/>
            <person name="Matthews C."/>
            <person name="McCusker W."/>
            <person name="McDonough S."/>
            <person name="Mehta T."/>
            <person name="Meldrim J."/>
            <person name="Meneus L."/>
            <person name="Mihai O."/>
            <person name="Mihalev A."/>
            <person name="Mihova T."/>
            <person name="Mittelman R."/>
            <person name="Mlenga V."/>
            <person name="Montmayeur A."/>
            <person name="Mulrain L."/>
            <person name="Navidi A."/>
            <person name="Naylor J."/>
            <person name="Negash T."/>
            <person name="Nguyen T."/>
            <person name="Nguyen N."/>
            <person name="Nicol R."/>
            <person name="Norbu C."/>
            <person name="Norbu N."/>
            <person name="Novod N."/>
            <person name="O'Neill B."/>
            <person name="Osman S."/>
            <person name="Markiewicz E."/>
            <person name="Oyono O.L."/>
            <person name="Patti C."/>
            <person name="Phunkhang P."/>
            <person name="Pierre F."/>
            <person name="Priest M."/>
            <person name="Raghuraman S."/>
            <person name="Rege F."/>
            <person name="Reyes R."/>
            <person name="Rise C."/>
            <person name="Rogov P."/>
            <person name="Ross K."/>
            <person name="Ryan E."/>
            <person name="Settipalli S."/>
            <person name="Shea T."/>
            <person name="Sherpa N."/>
            <person name="Shi L."/>
            <person name="Shih D."/>
            <person name="Sparrow T."/>
            <person name="Spaulding J."/>
            <person name="Stalker J."/>
            <person name="Stange-Thomann N."/>
            <person name="Stavropoulos S."/>
            <person name="Stone C."/>
            <person name="Strader C."/>
            <person name="Tesfaye S."/>
            <person name="Thomson T."/>
            <person name="Thoulutsang Y."/>
            <person name="Thoulutsang D."/>
            <person name="Topham K."/>
            <person name="Topping I."/>
            <person name="Tsamla T."/>
            <person name="Vassiliev H."/>
            <person name="Vo A."/>
            <person name="Wangchuk T."/>
            <person name="Wangdi T."/>
            <person name="Weiand M."/>
            <person name="Wilkinson J."/>
            <person name="Wilson A."/>
            <person name="Yadav S."/>
            <person name="Young G."/>
            <person name="Yu Q."/>
            <person name="Zembek L."/>
            <person name="Zhong D."/>
            <person name="Zimmer A."/>
            <person name="Zwirko Z."/>
            <person name="Jaffe D.B."/>
            <person name="Alvarez P."/>
            <person name="Brockman W."/>
            <person name="Butler J."/>
            <person name="Chin C."/>
            <person name="Gnerre S."/>
            <person name="Grabherr M."/>
            <person name="Kleber M."/>
            <person name="Mauceli E."/>
            <person name="MacCallum I."/>
        </authorList>
    </citation>
    <scope>NUCLEOTIDE SEQUENCE [LARGE SCALE GENOMIC DNA]</scope>
    <source>
        <strain evidence="4">Tucson 15081-1352.22</strain>
    </source>
</reference>
<dbReference type="InterPro" id="IPR006578">
    <property type="entry name" value="MADF-dom"/>
</dbReference>
<dbReference type="GO" id="GO:0006357">
    <property type="term" value="P:regulation of transcription by RNA polymerase II"/>
    <property type="evidence" value="ECO:0007669"/>
    <property type="project" value="TreeGrafter"/>
</dbReference>
<protein>
    <recommendedName>
        <fullName evidence="2">MADF domain-containing protein</fullName>
    </recommendedName>
</protein>
<evidence type="ECO:0000313" key="4">
    <source>
        <dbReference type="Proteomes" id="UP000009192"/>
    </source>
</evidence>
<keyword evidence="4" id="KW-1185">Reference proteome</keyword>
<dbReference type="Pfam" id="PF10545">
    <property type="entry name" value="MADF_DNA_bdg"/>
    <property type="match status" value="1"/>
</dbReference>
<dbReference type="AlphaFoldDB" id="B4KXF5"/>
<evidence type="ECO:0000313" key="3">
    <source>
        <dbReference type="EMBL" id="EDW18641.1"/>
    </source>
</evidence>
<evidence type="ECO:0000256" key="1">
    <source>
        <dbReference type="SAM" id="MobiDB-lite"/>
    </source>
</evidence>
<dbReference type="PROSITE" id="PS51029">
    <property type="entry name" value="MADF"/>
    <property type="match status" value="1"/>
</dbReference>
<dbReference type="eggNOG" id="ENOG502SCCI">
    <property type="taxonomic scope" value="Eukaryota"/>
</dbReference>
<feature type="compositionally biased region" description="Pro residues" evidence="1">
    <location>
        <begin position="153"/>
        <end position="162"/>
    </location>
</feature>
<dbReference type="PANTHER" id="PTHR12243">
    <property type="entry name" value="MADF DOMAIN TRANSCRIPTION FACTOR"/>
    <property type="match status" value="1"/>
</dbReference>
<organism evidence="3 4">
    <name type="scientific">Drosophila mojavensis</name>
    <name type="common">Fruit fly</name>
    <dbReference type="NCBI Taxonomy" id="7230"/>
    <lineage>
        <taxon>Eukaryota</taxon>
        <taxon>Metazoa</taxon>
        <taxon>Ecdysozoa</taxon>
        <taxon>Arthropoda</taxon>
        <taxon>Hexapoda</taxon>
        <taxon>Insecta</taxon>
        <taxon>Pterygota</taxon>
        <taxon>Neoptera</taxon>
        <taxon>Endopterygota</taxon>
        <taxon>Diptera</taxon>
        <taxon>Brachycera</taxon>
        <taxon>Muscomorpha</taxon>
        <taxon>Ephydroidea</taxon>
        <taxon>Drosophilidae</taxon>
        <taxon>Drosophila</taxon>
    </lineage>
</organism>
<dbReference type="OrthoDB" id="10262320at2759"/>
<dbReference type="InParanoid" id="B4KXF5"/>
<dbReference type="GO" id="GO:0005667">
    <property type="term" value="C:transcription regulator complex"/>
    <property type="evidence" value="ECO:0007669"/>
    <property type="project" value="TreeGrafter"/>
</dbReference>
<dbReference type="HOGENOM" id="CLU_112606_0_0_1"/>
<dbReference type="InterPro" id="IPR039353">
    <property type="entry name" value="TF_Adf1"/>
</dbReference>
<dbReference type="PhylomeDB" id="B4KXF5"/>
<dbReference type="PANTHER" id="PTHR12243:SF69">
    <property type="entry name" value="SI:CH73-59F11.3"/>
    <property type="match status" value="1"/>
</dbReference>
<dbReference type="SMART" id="SM00595">
    <property type="entry name" value="MADF"/>
    <property type="match status" value="1"/>
</dbReference>